<evidence type="ECO:0000256" key="10">
    <source>
        <dbReference type="SAM" id="Phobius"/>
    </source>
</evidence>
<feature type="domain" description="ABC transporter" evidence="12">
    <location>
        <begin position="589"/>
        <end position="951"/>
    </location>
</feature>
<dbReference type="FunFam" id="1.20.1250.20:FF:000180">
    <property type="entry name" value="MFS monosaccharide transporter"/>
    <property type="match status" value="1"/>
</dbReference>
<dbReference type="InterPro" id="IPR005829">
    <property type="entry name" value="Sugar_transporter_CS"/>
</dbReference>
<dbReference type="InterPro" id="IPR003439">
    <property type="entry name" value="ABC_transporter-like_ATP-bd"/>
</dbReference>
<dbReference type="GO" id="GO:0016887">
    <property type="term" value="F:ATP hydrolysis activity"/>
    <property type="evidence" value="ECO:0007669"/>
    <property type="project" value="InterPro"/>
</dbReference>
<dbReference type="Gene3D" id="1.20.1250.20">
    <property type="entry name" value="MFS general substrate transporter like domains"/>
    <property type="match status" value="1"/>
</dbReference>
<feature type="transmembrane region" description="Helical" evidence="10">
    <location>
        <begin position="318"/>
        <end position="336"/>
    </location>
</feature>
<feature type="region of interest" description="Disordered" evidence="9">
    <location>
        <begin position="669"/>
        <end position="692"/>
    </location>
</feature>
<feature type="transmembrane region" description="Helical" evidence="10">
    <location>
        <begin position="342"/>
        <end position="363"/>
    </location>
</feature>
<keyword evidence="4 10" id="KW-0812">Transmembrane</keyword>
<dbReference type="PRINTS" id="PR00171">
    <property type="entry name" value="SUGRTRNSPORT"/>
</dbReference>
<keyword evidence="7 10" id="KW-1133">Transmembrane helix</keyword>
<dbReference type="InterPro" id="IPR036259">
    <property type="entry name" value="MFS_trans_sf"/>
</dbReference>
<feature type="transmembrane region" description="Helical" evidence="10">
    <location>
        <begin position="24"/>
        <end position="42"/>
    </location>
</feature>
<feature type="compositionally biased region" description="Polar residues" evidence="9">
    <location>
        <begin position="669"/>
        <end position="681"/>
    </location>
</feature>
<evidence type="ECO:0000256" key="9">
    <source>
        <dbReference type="SAM" id="MobiDB-lite"/>
    </source>
</evidence>
<dbReference type="CDD" id="cd03221">
    <property type="entry name" value="ABCF_EF-3"/>
    <property type="match status" value="1"/>
</dbReference>
<keyword evidence="5" id="KW-0547">Nucleotide-binding</keyword>
<dbReference type="Pfam" id="PF12848">
    <property type="entry name" value="ABC_tran_Xtn"/>
    <property type="match status" value="1"/>
</dbReference>
<dbReference type="InterPro" id="IPR032781">
    <property type="entry name" value="ABC_tran_Xtn"/>
</dbReference>
<keyword evidence="3" id="KW-0813">Transport</keyword>
<dbReference type="GO" id="GO:0005524">
    <property type="term" value="F:ATP binding"/>
    <property type="evidence" value="ECO:0007669"/>
    <property type="project" value="UniProtKB-KW"/>
</dbReference>
<evidence type="ECO:0000256" key="4">
    <source>
        <dbReference type="ARBA" id="ARBA00022692"/>
    </source>
</evidence>
<protein>
    <recommendedName>
        <fullName evidence="15">ABC transporter</fullName>
    </recommendedName>
</protein>
<dbReference type="Pfam" id="PF00005">
    <property type="entry name" value="ABC_tran"/>
    <property type="match status" value="2"/>
</dbReference>
<dbReference type="InterPro" id="IPR005828">
    <property type="entry name" value="MFS_sugar_transport-like"/>
</dbReference>
<evidence type="ECO:0000256" key="6">
    <source>
        <dbReference type="ARBA" id="ARBA00022840"/>
    </source>
</evidence>
<dbReference type="InterPro" id="IPR003593">
    <property type="entry name" value="AAA+_ATPase"/>
</dbReference>
<dbReference type="SUPFAM" id="SSF103473">
    <property type="entry name" value="MFS general substrate transporter"/>
    <property type="match status" value="1"/>
</dbReference>
<keyword evidence="14" id="KW-1185">Reference proteome</keyword>
<dbReference type="Proteomes" id="UP001303473">
    <property type="component" value="Unassembled WGS sequence"/>
</dbReference>
<reference evidence="14" key="1">
    <citation type="journal article" date="2023" name="Mol. Phylogenet. Evol.">
        <title>Genome-scale phylogeny and comparative genomics of the fungal order Sordariales.</title>
        <authorList>
            <person name="Hensen N."/>
            <person name="Bonometti L."/>
            <person name="Westerberg I."/>
            <person name="Brannstrom I.O."/>
            <person name="Guillou S."/>
            <person name="Cros-Aarteil S."/>
            <person name="Calhoun S."/>
            <person name="Haridas S."/>
            <person name="Kuo A."/>
            <person name="Mondo S."/>
            <person name="Pangilinan J."/>
            <person name="Riley R."/>
            <person name="LaButti K."/>
            <person name="Andreopoulos B."/>
            <person name="Lipzen A."/>
            <person name="Chen C."/>
            <person name="Yan M."/>
            <person name="Daum C."/>
            <person name="Ng V."/>
            <person name="Clum A."/>
            <person name="Steindorff A."/>
            <person name="Ohm R.A."/>
            <person name="Martin F."/>
            <person name="Silar P."/>
            <person name="Natvig D.O."/>
            <person name="Lalanne C."/>
            <person name="Gautier V."/>
            <person name="Ament-Velasquez S.L."/>
            <person name="Kruys A."/>
            <person name="Hutchinson M.I."/>
            <person name="Powell A.J."/>
            <person name="Barry K."/>
            <person name="Miller A.N."/>
            <person name="Grigoriev I.V."/>
            <person name="Debuchy R."/>
            <person name="Gladieux P."/>
            <person name="Hiltunen Thoren M."/>
            <person name="Johannesson H."/>
        </authorList>
    </citation>
    <scope>NUCLEOTIDE SEQUENCE [LARGE SCALE GENOMIC DNA]</scope>
    <source>
        <strain evidence="14">CBS 340.73</strain>
    </source>
</reference>
<dbReference type="InterPro" id="IPR003663">
    <property type="entry name" value="Sugar/inositol_transpt"/>
</dbReference>
<keyword evidence="8 10" id="KW-0472">Membrane</keyword>
<evidence type="ECO:0000256" key="2">
    <source>
        <dbReference type="ARBA" id="ARBA00010992"/>
    </source>
</evidence>
<feature type="domain" description="Major facilitator superfamily (MFS) profile" evidence="11">
    <location>
        <begin position="29"/>
        <end position="502"/>
    </location>
</feature>
<keyword evidence="6" id="KW-0067">ATP-binding</keyword>
<comment type="similarity">
    <text evidence="2">Belongs to the major facilitator superfamily. Sugar transporter (TC 2.A.1.1) family.</text>
</comment>
<comment type="caution">
    <text evidence="13">The sequence shown here is derived from an EMBL/GenBank/DDBJ whole genome shotgun (WGS) entry which is preliminary data.</text>
</comment>
<evidence type="ECO:0000313" key="14">
    <source>
        <dbReference type="Proteomes" id="UP001303473"/>
    </source>
</evidence>
<feature type="domain" description="ABC transporter" evidence="12">
    <location>
        <begin position="1052"/>
        <end position="1286"/>
    </location>
</feature>
<dbReference type="NCBIfam" id="TIGR00879">
    <property type="entry name" value="SP"/>
    <property type="match status" value="1"/>
</dbReference>
<feature type="transmembrane region" description="Helical" evidence="10">
    <location>
        <begin position="175"/>
        <end position="197"/>
    </location>
</feature>
<feature type="transmembrane region" description="Helical" evidence="10">
    <location>
        <begin position="140"/>
        <end position="163"/>
    </location>
</feature>
<feature type="transmembrane region" description="Helical" evidence="10">
    <location>
        <begin position="117"/>
        <end position="134"/>
    </location>
</feature>
<dbReference type="GO" id="GO:0005351">
    <property type="term" value="F:carbohydrate:proton symporter activity"/>
    <property type="evidence" value="ECO:0007669"/>
    <property type="project" value="TreeGrafter"/>
</dbReference>
<feature type="transmembrane region" description="Helical" evidence="10">
    <location>
        <begin position="88"/>
        <end position="105"/>
    </location>
</feature>
<accession>A0AAN6N166</accession>
<name>A0AAN6N166_9PEZI</name>
<dbReference type="InterPro" id="IPR020846">
    <property type="entry name" value="MFS_dom"/>
</dbReference>
<evidence type="ECO:0008006" key="15">
    <source>
        <dbReference type="Google" id="ProtNLM"/>
    </source>
</evidence>
<dbReference type="PROSITE" id="PS00217">
    <property type="entry name" value="SUGAR_TRANSPORT_2"/>
    <property type="match status" value="1"/>
</dbReference>
<dbReference type="PANTHER" id="PTHR48022:SF61">
    <property type="entry name" value="HIGH AFFINITY GLUCOSE TRANSPORTER RGT2"/>
    <property type="match status" value="1"/>
</dbReference>
<comment type="subcellular location">
    <subcellularLocation>
        <location evidence="1">Membrane</location>
        <topology evidence="1">Multi-pass membrane protein</topology>
    </subcellularLocation>
</comment>
<evidence type="ECO:0000256" key="5">
    <source>
        <dbReference type="ARBA" id="ARBA00022741"/>
    </source>
</evidence>
<dbReference type="PANTHER" id="PTHR48022">
    <property type="entry name" value="PLASTIDIC GLUCOSE TRANSPORTER 4"/>
    <property type="match status" value="1"/>
</dbReference>
<organism evidence="13 14">
    <name type="scientific">Diplogelasinospora grovesii</name>
    <dbReference type="NCBI Taxonomy" id="303347"/>
    <lineage>
        <taxon>Eukaryota</taxon>
        <taxon>Fungi</taxon>
        <taxon>Dikarya</taxon>
        <taxon>Ascomycota</taxon>
        <taxon>Pezizomycotina</taxon>
        <taxon>Sordariomycetes</taxon>
        <taxon>Sordariomycetidae</taxon>
        <taxon>Sordariales</taxon>
        <taxon>Diplogelasinosporaceae</taxon>
        <taxon>Diplogelasinospora</taxon>
    </lineage>
</organism>
<dbReference type="PROSITE" id="PS50893">
    <property type="entry name" value="ABC_TRANSPORTER_2"/>
    <property type="match status" value="2"/>
</dbReference>
<dbReference type="Gene3D" id="3.40.50.300">
    <property type="entry name" value="P-loop containing nucleotide triphosphate hydrolases"/>
    <property type="match status" value="3"/>
</dbReference>
<feature type="transmembrane region" description="Helical" evidence="10">
    <location>
        <begin position="479"/>
        <end position="498"/>
    </location>
</feature>
<dbReference type="GO" id="GO:0016020">
    <property type="term" value="C:membrane"/>
    <property type="evidence" value="ECO:0007669"/>
    <property type="project" value="UniProtKB-SubCell"/>
</dbReference>
<evidence type="ECO:0000259" key="12">
    <source>
        <dbReference type="PROSITE" id="PS50893"/>
    </source>
</evidence>
<gene>
    <name evidence="13" type="ORF">QBC46DRAFT_461592</name>
</gene>
<dbReference type="EMBL" id="MU853889">
    <property type="protein sequence ID" value="KAK3936283.1"/>
    <property type="molecule type" value="Genomic_DNA"/>
</dbReference>
<dbReference type="PROSITE" id="PS50850">
    <property type="entry name" value="MFS"/>
    <property type="match status" value="1"/>
</dbReference>
<feature type="transmembrane region" description="Helical" evidence="10">
    <location>
        <begin position="209"/>
        <end position="228"/>
    </location>
</feature>
<dbReference type="InterPro" id="IPR027417">
    <property type="entry name" value="P-loop_NTPase"/>
</dbReference>
<dbReference type="PROSITE" id="PS00216">
    <property type="entry name" value="SUGAR_TRANSPORT_1"/>
    <property type="match status" value="2"/>
</dbReference>
<evidence type="ECO:0000256" key="7">
    <source>
        <dbReference type="ARBA" id="ARBA00022989"/>
    </source>
</evidence>
<evidence type="ECO:0000259" key="11">
    <source>
        <dbReference type="PROSITE" id="PS50850"/>
    </source>
</evidence>
<dbReference type="CDD" id="cd17356">
    <property type="entry name" value="MFS_HXT"/>
    <property type="match status" value="1"/>
</dbReference>
<sequence length="1313" mass="143710">MGGGGVVPISGTSDLSRIEAPATLKAYLICAFAAFGGIFFGYDTGWMSGVLGMPYFITLYTGVQYDYGIRKPIGVDSTSFGLSSSTKSLMTSILSCGTFFGALLSGDIADFIGRRPTIILGCLIFILGCILEIASTSQEVLFVFGRLIAGVGVGFISAIIILYMSEIAPRKVRGALVSGYQFCITVGILLANCVVYATEGRSDTGSYRIPIGIQFLWALILGIGLFILPESPRYHVMKGDLDAAARALAYTRGQPVESDYIKDELAEIVANHEYEMQVIPQTSYVGSWVACFHGSLFKGNSNLRRTILGSGMQMMQQLTGINFIFYFGTTFFQQLGTISNPFLISLVTTLVNVLSTPISFWSIERFGRRPLLIWGSVGMIVMQYIVGIIGVTAGKADNPNNGDAVRTMIAFICLNIFFFATTWGPAAWVLVGETFPLPIRSRGVGISTASNWFWNCIIAVITPYMVADSPGSANLGPKVFFVWGSLCCLSLAFAYFLVPEMKGLSLEQVDKMMDEVTPRKSAGWRPTTTFAAEMGHMGHHTYAHAPEKEPQSSFSNMTSIAAESVSTILVSCKQTRFHIESPNYRELDIEGLNITVTSGDKPTTKGKGKARSAEGTEILNNAKLRLKAGSRYALVGRNGSGKSTLLRAIAEKLIPGIPEQTRVSILQQTNTSDANSDTLPDSSGGKGKDIAQEPTVLQDVIDKATAKSELEQEINVLATGTTTISSADDPYAALRALRKVRHERMQKRLFVLDKDARLRSGARGLQARKALVEYEAAVAESAALTEQKDKDISPETLEAETQEAADLLAELQLQVEPSRMADIESRAKRILTGLGFTEGYMSRGVSSLSGGWRMRKSLAVALLQETDILILDEPTNFLDLLGIIWLQRYLQSLEDLPDSEPPTLIVVSHDRDFVSGICTDLLILKDKDLTYFHGDLATFESAQAEKKLHLTKMKEAQDRQKAHIQDTIRHNMAAGKKNDDTNKIRQAKSRQKKLDDRWGMQVNAKGGRFKLNRDLPGYHYTSREGIEIPQEEKAVTVVLPDPPDLRFPGPLISVEGVTFKYPGPKTAAAAATLTDVNLSVSMGDRVGVLGLNGTGKSTLIKLLMDETTKPTRGTVTKHPRLKLGYYSQHAVEDLQGLAQTDADPEGNPLTALSLLMREAAGELDEGEVRGLLGVLGLPGRLASDVPLKKLSGGQLVRCQLARLLWKRPHCLVLDEVTTHLDYETVTALRQALRDWEGAVLLVSHDRWFMKGAIEGIADDVLGDSDEEEENEEEDNNRRRSVYRLKAGKLELLSGGVQQFEEIMEKRVNKLLSS</sequence>
<feature type="transmembrane region" description="Helical" evidence="10">
    <location>
        <begin position="409"/>
        <end position="431"/>
    </location>
</feature>
<dbReference type="Pfam" id="PF00083">
    <property type="entry name" value="Sugar_tr"/>
    <property type="match status" value="1"/>
</dbReference>
<dbReference type="InterPro" id="IPR050360">
    <property type="entry name" value="MFS_Sugar_Transporters"/>
</dbReference>
<feature type="transmembrane region" description="Helical" evidence="10">
    <location>
        <begin position="370"/>
        <end position="389"/>
    </location>
</feature>
<evidence type="ECO:0000256" key="3">
    <source>
        <dbReference type="ARBA" id="ARBA00022448"/>
    </source>
</evidence>
<dbReference type="SUPFAM" id="SSF52540">
    <property type="entry name" value="P-loop containing nucleoside triphosphate hydrolases"/>
    <property type="match status" value="2"/>
</dbReference>
<evidence type="ECO:0000256" key="8">
    <source>
        <dbReference type="ARBA" id="ARBA00023136"/>
    </source>
</evidence>
<dbReference type="SMART" id="SM00382">
    <property type="entry name" value="AAA"/>
    <property type="match status" value="2"/>
</dbReference>
<proteinExistence type="inferred from homology"/>
<evidence type="ECO:0000256" key="1">
    <source>
        <dbReference type="ARBA" id="ARBA00004141"/>
    </source>
</evidence>
<evidence type="ECO:0000313" key="13">
    <source>
        <dbReference type="EMBL" id="KAK3936283.1"/>
    </source>
</evidence>